<name>A0A562W9J6_9ACTN</name>
<evidence type="ECO:0000313" key="2">
    <source>
        <dbReference type="Proteomes" id="UP000319728"/>
    </source>
</evidence>
<keyword evidence="2" id="KW-1185">Reference proteome</keyword>
<sequence length="121" mass="12525">MSNVAALSARVDALRKDVAEADGYAQACRTTASRLDGTVAALSGTAVHTGSMRSRSARVERATGRVESAADAIRSVRSALDGACDDLHGIARRYERRADAARADLRVAQAQLAAAVQNGAG</sequence>
<gene>
    <name evidence="1" type="ORF">JD81_00123</name>
</gene>
<organism evidence="1 2">
    <name type="scientific">Micromonospora sagamiensis</name>
    <dbReference type="NCBI Taxonomy" id="47875"/>
    <lineage>
        <taxon>Bacteria</taxon>
        <taxon>Bacillati</taxon>
        <taxon>Actinomycetota</taxon>
        <taxon>Actinomycetes</taxon>
        <taxon>Micromonosporales</taxon>
        <taxon>Micromonosporaceae</taxon>
        <taxon>Micromonospora</taxon>
    </lineage>
</organism>
<dbReference type="RefSeq" id="WP_145815155.1">
    <property type="nucleotide sequence ID" value="NZ_AP023438.1"/>
</dbReference>
<accession>A0A562W9J6</accession>
<proteinExistence type="predicted"/>
<comment type="caution">
    <text evidence="1">The sequence shown here is derived from an EMBL/GenBank/DDBJ whole genome shotgun (WGS) entry which is preliminary data.</text>
</comment>
<dbReference type="EMBL" id="VLLP01000001">
    <property type="protein sequence ID" value="TWJ26661.1"/>
    <property type="molecule type" value="Genomic_DNA"/>
</dbReference>
<protein>
    <submittedName>
        <fullName evidence="1">Uncharacterized protein</fullName>
    </submittedName>
</protein>
<dbReference type="Proteomes" id="UP000319728">
    <property type="component" value="Unassembled WGS sequence"/>
</dbReference>
<reference evidence="1 2" key="1">
    <citation type="submission" date="2019-07" db="EMBL/GenBank/DDBJ databases">
        <title>R&amp;d 2014.</title>
        <authorList>
            <person name="Klenk H.-P."/>
        </authorList>
    </citation>
    <scope>NUCLEOTIDE SEQUENCE [LARGE SCALE GENOMIC DNA]</scope>
    <source>
        <strain evidence="1 2">DSM 43912</strain>
    </source>
</reference>
<evidence type="ECO:0000313" key="1">
    <source>
        <dbReference type="EMBL" id="TWJ26661.1"/>
    </source>
</evidence>
<dbReference type="AlphaFoldDB" id="A0A562W9J6"/>